<evidence type="ECO:0008006" key="3">
    <source>
        <dbReference type="Google" id="ProtNLM"/>
    </source>
</evidence>
<reference evidence="1 2" key="1">
    <citation type="submission" date="2024-05" db="EMBL/GenBank/DDBJ databases">
        <title>A draft genome resource for the thread blight pathogen Marasmius tenuissimus strain MS-2.</title>
        <authorList>
            <person name="Yulfo-Soto G.E."/>
            <person name="Baruah I.K."/>
            <person name="Amoako-Attah I."/>
            <person name="Bukari Y."/>
            <person name="Meinhardt L.W."/>
            <person name="Bailey B.A."/>
            <person name="Cohen S.P."/>
        </authorList>
    </citation>
    <scope>NUCLEOTIDE SEQUENCE [LARGE SCALE GENOMIC DNA]</scope>
    <source>
        <strain evidence="1 2">MS-2</strain>
    </source>
</reference>
<dbReference type="Proteomes" id="UP001437256">
    <property type="component" value="Unassembled WGS sequence"/>
</dbReference>
<dbReference type="InterPro" id="IPR032675">
    <property type="entry name" value="LRR_dom_sf"/>
</dbReference>
<dbReference type="SUPFAM" id="SSF52047">
    <property type="entry name" value="RNI-like"/>
    <property type="match status" value="1"/>
</dbReference>
<organism evidence="1 2">
    <name type="scientific">Marasmius tenuissimus</name>
    <dbReference type="NCBI Taxonomy" id="585030"/>
    <lineage>
        <taxon>Eukaryota</taxon>
        <taxon>Fungi</taxon>
        <taxon>Dikarya</taxon>
        <taxon>Basidiomycota</taxon>
        <taxon>Agaricomycotina</taxon>
        <taxon>Agaricomycetes</taxon>
        <taxon>Agaricomycetidae</taxon>
        <taxon>Agaricales</taxon>
        <taxon>Marasmiineae</taxon>
        <taxon>Marasmiaceae</taxon>
        <taxon>Marasmius</taxon>
    </lineage>
</organism>
<sequence>MDRIMSFMGPKSLHSAVLVSKKWYSSAFIWAYRNILVPDERALRSLSEFWDYVGAFQPNDVDLSAKHKWKVLAVGRNRMLATPRTVTFGQHTPKHSFHKDRTTSTTEVPLGTVVDSIFQLLDTFTHVASLTFQVMPGLKLRELLPLLSRRLPYLTSLTLDSTFLSTPAPRHLCPHLVFDPLLPESLRSLSLLGMRSSSLSVAEWELLMLFAECPSIRVLEIDDTTWIPFYKCWASRSRLGGLRSLDWHCDKDAVPAAVFGAISLDTFQLLPDSGNTPPPARGKRVGLRQLGEYLKECSTTLRSLHIRSFTEVADEVDAGLAWKPFDNLVEFAGSAQQFHHLHSDNKTWHRLTFTGRDGFSVINCRNFIGLRCLILTLDEDLELPFVLSRCPDLHDLQVTLLKGNVTALLTPNSLTSISIGFSSLIRVQISFWRQVGVGQAHGIFDAWRAALPSSMKTVRFMHVEDDFSVVWKRVVSVSDRRWVELITEL</sequence>
<evidence type="ECO:0000313" key="2">
    <source>
        <dbReference type="Proteomes" id="UP001437256"/>
    </source>
</evidence>
<gene>
    <name evidence="1" type="ORF">AAF712_013014</name>
</gene>
<accession>A0ABR2ZEZ1</accession>
<protein>
    <recommendedName>
        <fullName evidence="3">F-box domain-containing protein</fullName>
    </recommendedName>
</protein>
<name>A0ABR2ZEZ1_9AGAR</name>
<dbReference type="Gene3D" id="3.80.10.10">
    <property type="entry name" value="Ribonuclease Inhibitor"/>
    <property type="match status" value="1"/>
</dbReference>
<keyword evidence="2" id="KW-1185">Reference proteome</keyword>
<evidence type="ECO:0000313" key="1">
    <source>
        <dbReference type="EMBL" id="KAL0060212.1"/>
    </source>
</evidence>
<proteinExistence type="predicted"/>
<dbReference type="EMBL" id="JBBXMP010000187">
    <property type="protein sequence ID" value="KAL0060212.1"/>
    <property type="molecule type" value="Genomic_DNA"/>
</dbReference>
<comment type="caution">
    <text evidence="1">The sequence shown here is derived from an EMBL/GenBank/DDBJ whole genome shotgun (WGS) entry which is preliminary data.</text>
</comment>